<proteinExistence type="predicted"/>
<dbReference type="Proteomes" id="UP000199468">
    <property type="component" value="Unassembled WGS sequence"/>
</dbReference>
<evidence type="ECO:0008006" key="3">
    <source>
        <dbReference type="Google" id="ProtNLM"/>
    </source>
</evidence>
<accession>A0ABY0NGK4</accession>
<keyword evidence="2" id="KW-1185">Reference proteome</keyword>
<protein>
    <recommendedName>
        <fullName evidence="3">Phage tail assembly chaperone</fullName>
    </recommendedName>
</protein>
<dbReference type="EMBL" id="FNBZ01000001">
    <property type="protein sequence ID" value="SDF42082.1"/>
    <property type="molecule type" value="Genomic_DNA"/>
</dbReference>
<dbReference type="InterPro" id="IPR019056">
    <property type="entry name" value="Phage_TAC_6"/>
</dbReference>
<evidence type="ECO:0000313" key="2">
    <source>
        <dbReference type="Proteomes" id="UP000199468"/>
    </source>
</evidence>
<reference evidence="1 2" key="1">
    <citation type="submission" date="2016-10" db="EMBL/GenBank/DDBJ databases">
        <authorList>
            <person name="Varghese N."/>
            <person name="Submissions S."/>
        </authorList>
    </citation>
    <scope>NUCLEOTIDE SEQUENCE [LARGE SCALE GENOMIC DNA]</scope>
    <source>
        <strain evidence="1 2">DSM 26672</strain>
    </source>
</reference>
<comment type="caution">
    <text evidence="1">The sequence shown here is derived from an EMBL/GenBank/DDBJ whole genome shotgun (WGS) entry which is preliminary data.</text>
</comment>
<name>A0ABY0NGK4_9HYPH</name>
<evidence type="ECO:0000313" key="1">
    <source>
        <dbReference type="EMBL" id="SDF42082.1"/>
    </source>
</evidence>
<gene>
    <name evidence="1" type="ORF">SAMN05421844_101578</name>
</gene>
<dbReference type="Pfam" id="PF09550">
    <property type="entry name" value="Phage_TAC_6"/>
    <property type="match status" value="1"/>
</dbReference>
<sequence>MAFGLGRLAWPPKFFWAATPREIAAALRAHQDRSRGSPPERPALAALMDAFPDA</sequence>
<organism evidence="1 2">
    <name type="scientific">Bosea robiniae</name>
    <dbReference type="NCBI Taxonomy" id="1036780"/>
    <lineage>
        <taxon>Bacteria</taxon>
        <taxon>Pseudomonadati</taxon>
        <taxon>Pseudomonadota</taxon>
        <taxon>Alphaproteobacteria</taxon>
        <taxon>Hyphomicrobiales</taxon>
        <taxon>Boseaceae</taxon>
        <taxon>Bosea</taxon>
    </lineage>
</organism>